<name>A0A8X7SAU8_BRACI</name>
<keyword evidence="3" id="KW-1185">Reference proteome</keyword>
<evidence type="ECO:0000256" key="1">
    <source>
        <dbReference type="SAM" id="MobiDB-lite"/>
    </source>
</evidence>
<reference evidence="2 3" key="1">
    <citation type="submission" date="2020-02" db="EMBL/GenBank/DDBJ databases">
        <authorList>
            <person name="Ma Q."/>
            <person name="Huang Y."/>
            <person name="Song X."/>
            <person name="Pei D."/>
        </authorList>
    </citation>
    <scope>NUCLEOTIDE SEQUENCE [LARGE SCALE GENOMIC DNA]</scope>
    <source>
        <strain evidence="2">Sxm20200214</strain>
        <tissue evidence="2">Leaf</tissue>
    </source>
</reference>
<accession>A0A8X7SAU8</accession>
<dbReference type="EMBL" id="JAAMPC010000007">
    <property type="protein sequence ID" value="KAG2303664.1"/>
    <property type="molecule type" value="Genomic_DNA"/>
</dbReference>
<comment type="caution">
    <text evidence="2">The sequence shown here is derived from an EMBL/GenBank/DDBJ whole genome shotgun (WGS) entry which is preliminary data.</text>
</comment>
<dbReference type="PANTHER" id="PTHR35692">
    <property type="entry name" value="F26F24.11"/>
    <property type="match status" value="1"/>
</dbReference>
<feature type="compositionally biased region" description="Low complexity" evidence="1">
    <location>
        <begin position="68"/>
        <end position="78"/>
    </location>
</feature>
<sequence>MSSFRYLSSKDASAVEELLSQARDLCVLEQVAAINLAGVTDSALPTNLETRFRRLKSLPVSRQPDPVSSSKKLLSHSKSMAENRNFSGRIRPVPSVQSRPLVSSADQTRVFSGRINRDPSGNIGSRSCRLSRDAKVLSRPTTTTTQTLELLAKEKSRTSAASSASTDLVVSPSSTESDQEDRSNRKPKSKSSVSWFDRLLPSRATGCLFFSKHNVIKQQKKTQPRAASNSIIRRLLKNDNQTR</sequence>
<evidence type="ECO:0000313" key="2">
    <source>
        <dbReference type="EMBL" id="KAG2303664.1"/>
    </source>
</evidence>
<feature type="region of interest" description="Disordered" evidence="1">
    <location>
        <begin position="59"/>
        <end position="193"/>
    </location>
</feature>
<feature type="compositionally biased region" description="Polar residues" evidence="1">
    <location>
        <begin position="166"/>
        <end position="176"/>
    </location>
</feature>
<feature type="region of interest" description="Disordered" evidence="1">
    <location>
        <begin position="218"/>
        <end position="243"/>
    </location>
</feature>
<organism evidence="2 3">
    <name type="scientific">Brassica carinata</name>
    <name type="common">Ethiopian mustard</name>
    <name type="synonym">Abyssinian cabbage</name>
    <dbReference type="NCBI Taxonomy" id="52824"/>
    <lineage>
        <taxon>Eukaryota</taxon>
        <taxon>Viridiplantae</taxon>
        <taxon>Streptophyta</taxon>
        <taxon>Embryophyta</taxon>
        <taxon>Tracheophyta</taxon>
        <taxon>Spermatophyta</taxon>
        <taxon>Magnoliopsida</taxon>
        <taxon>eudicotyledons</taxon>
        <taxon>Gunneridae</taxon>
        <taxon>Pentapetalae</taxon>
        <taxon>rosids</taxon>
        <taxon>malvids</taxon>
        <taxon>Brassicales</taxon>
        <taxon>Brassicaceae</taxon>
        <taxon>Brassiceae</taxon>
        <taxon>Brassica</taxon>
    </lineage>
</organism>
<gene>
    <name evidence="2" type="ORF">Bca52824_032315</name>
</gene>
<dbReference type="AlphaFoldDB" id="A0A8X7SAU8"/>
<dbReference type="Proteomes" id="UP000886595">
    <property type="component" value="Unassembled WGS sequence"/>
</dbReference>
<evidence type="ECO:0000313" key="3">
    <source>
        <dbReference type="Proteomes" id="UP000886595"/>
    </source>
</evidence>
<dbReference type="PANTHER" id="PTHR35692:SF6">
    <property type="entry name" value="BNAA09G29980D PROTEIN"/>
    <property type="match status" value="1"/>
</dbReference>
<feature type="compositionally biased region" description="Polar residues" evidence="1">
    <location>
        <begin position="95"/>
        <end position="110"/>
    </location>
</feature>
<proteinExistence type="predicted"/>
<dbReference type="OrthoDB" id="1936256at2759"/>
<protein>
    <submittedName>
        <fullName evidence="2">Uncharacterized protein</fullName>
    </submittedName>
</protein>